<protein>
    <submittedName>
        <fullName evidence="2">Uncharacterized protein</fullName>
    </submittedName>
</protein>
<feature type="transmembrane region" description="Helical" evidence="1">
    <location>
        <begin position="6"/>
        <end position="25"/>
    </location>
</feature>
<reference evidence="2 3" key="1">
    <citation type="submission" date="2015-09" db="EMBL/GenBank/DDBJ databases">
        <title>Genome sequencing project for genomic taxonomy and phylogenomics of Bacillus-like bacteria.</title>
        <authorList>
            <person name="Liu B."/>
            <person name="Wang J."/>
            <person name="Zhu Y."/>
            <person name="Liu G."/>
            <person name="Chen Q."/>
            <person name="Chen Z."/>
            <person name="Lan J."/>
            <person name="Che J."/>
            <person name="Ge C."/>
            <person name="Shi H."/>
            <person name="Pan Z."/>
            <person name="Liu X."/>
        </authorList>
    </citation>
    <scope>NUCLEOTIDE SEQUENCE [LARGE SCALE GENOMIC DNA]</scope>
    <source>
        <strain evidence="2 3">DSM 8552</strain>
    </source>
</reference>
<accession>A0ABR5NDD8</accession>
<dbReference type="EMBL" id="LJJB01000007">
    <property type="protein sequence ID" value="KQL49581.1"/>
    <property type="molecule type" value="Genomic_DNA"/>
</dbReference>
<keyword evidence="3" id="KW-1185">Reference proteome</keyword>
<keyword evidence="1" id="KW-0812">Transmembrane</keyword>
<dbReference type="Proteomes" id="UP000051063">
    <property type="component" value="Unassembled WGS sequence"/>
</dbReference>
<keyword evidence="1" id="KW-0472">Membrane</keyword>
<evidence type="ECO:0000256" key="1">
    <source>
        <dbReference type="SAM" id="Phobius"/>
    </source>
</evidence>
<comment type="caution">
    <text evidence="2">The sequence shown here is derived from an EMBL/GenBank/DDBJ whole genome shotgun (WGS) entry which is preliminary data.</text>
</comment>
<name>A0ABR5NDD8_BRECH</name>
<evidence type="ECO:0000313" key="2">
    <source>
        <dbReference type="EMBL" id="KQL49581.1"/>
    </source>
</evidence>
<keyword evidence="1" id="KW-1133">Transmembrane helix</keyword>
<proteinExistence type="predicted"/>
<gene>
    <name evidence="2" type="ORF">AN963_07565</name>
</gene>
<evidence type="ECO:0000313" key="3">
    <source>
        <dbReference type="Proteomes" id="UP000051063"/>
    </source>
</evidence>
<dbReference type="RefSeq" id="WP_055743889.1">
    <property type="nucleotide sequence ID" value="NZ_LJJB01000007.1"/>
</dbReference>
<feature type="transmembrane region" description="Helical" evidence="1">
    <location>
        <begin position="45"/>
        <end position="64"/>
    </location>
</feature>
<organism evidence="2 3">
    <name type="scientific">Brevibacillus choshinensis</name>
    <dbReference type="NCBI Taxonomy" id="54911"/>
    <lineage>
        <taxon>Bacteria</taxon>
        <taxon>Bacillati</taxon>
        <taxon>Bacillota</taxon>
        <taxon>Bacilli</taxon>
        <taxon>Bacillales</taxon>
        <taxon>Paenibacillaceae</taxon>
        <taxon>Brevibacillus</taxon>
    </lineage>
</organism>
<sequence length="65" mass="7365">MGEKWMVGIIVYFIVMGALVIPGLLDTDWSIFKSERRNKIVLKWYLFLGNALAIGIAIFAVVSIY</sequence>